<dbReference type="RefSeq" id="XP_009825425.1">
    <property type="nucleotide sequence ID" value="XM_009827123.1"/>
</dbReference>
<gene>
    <name evidence="3" type="ORF">H257_03150</name>
</gene>
<dbReference type="InterPro" id="IPR011641">
    <property type="entry name" value="Tyr-kin_ephrin_A/B_rcpt-like"/>
</dbReference>
<dbReference type="InterPro" id="IPR038081">
    <property type="entry name" value="CalX-like_sf"/>
</dbReference>
<organism evidence="3">
    <name type="scientific">Aphanomyces astaci</name>
    <name type="common">Crayfish plague agent</name>
    <dbReference type="NCBI Taxonomy" id="112090"/>
    <lineage>
        <taxon>Eukaryota</taxon>
        <taxon>Sar</taxon>
        <taxon>Stramenopiles</taxon>
        <taxon>Oomycota</taxon>
        <taxon>Saprolegniomycetes</taxon>
        <taxon>Saprolegniales</taxon>
        <taxon>Verrucalvaceae</taxon>
        <taxon>Aphanomyces</taxon>
    </lineage>
</organism>
<dbReference type="Gene3D" id="2.10.50.10">
    <property type="entry name" value="Tumor Necrosis Factor Receptor, subunit A, domain 2"/>
    <property type="match status" value="5"/>
</dbReference>
<dbReference type="GeneID" id="20805146"/>
<dbReference type="SMART" id="SM01411">
    <property type="entry name" value="Ephrin_rec_like"/>
    <property type="match status" value="10"/>
</dbReference>
<dbReference type="SUPFAM" id="SSF117281">
    <property type="entry name" value="Kelch motif"/>
    <property type="match status" value="2"/>
</dbReference>
<reference evidence="3" key="1">
    <citation type="submission" date="2013-12" db="EMBL/GenBank/DDBJ databases">
        <title>The Genome Sequence of Aphanomyces astaci APO3.</title>
        <authorList>
            <consortium name="The Broad Institute Genomics Platform"/>
            <person name="Russ C."/>
            <person name="Tyler B."/>
            <person name="van West P."/>
            <person name="Dieguez-Uribeondo J."/>
            <person name="Young S.K."/>
            <person name="Zeng Q."/>
            <person name="Gargeya S."/>
            <person name="Fitzgerald M."/>
            <person name="Abouelleil A."/>
            <person name="Alvarado L."/>
            <person name="Chapman S.B."/>
            <person name="Gainer-Dewar J."/>
            <person name="Goldberg J."/>
            <person name="Griggs A."/>
            <person name="Gujja S."/>
            <person name="Hansen M."/>
            <person name="Howarth C."/>
            <person name="Imamovic A."/>
            <person name="Ireland A."/>
            <person name="Larimer J."/>
            <person name="McCowan C."/>
            <person name="Murphy C."/>
            <person name="Pearson M."/>
            <person name="Poon T.W."/>
            <person name="Priest M."/>
            <person name="Roberts A."/>
            <person name="Saif S."/>
            <person name="Shea T."/>
            <person name="Sykes S."/>
            <person name="Wortman J."/>
            <person name="Nusbaum C."/>
            <person name="Birren B."/>
        </authorList>
    </citation>
    <scope>NUCLEOTIDE SEQUENCE [LARGE SCALE GENOMIC DNA]</scope>
    <source>
        <strain evidence="3">APO3</strain>
    </source>
</reference>
<dbReference type="STRING" id="112090.W4H0G6"/>
<dbReference type="Pfam" id="PF07699">
    <property type="entry name" value="Ephrin_rec_like"/>
    <property type="match status" value="4"/>
</dbReference>
<dbReference type="Gene3D" id="2.120.10.80">
    <property type="entry name" value="Kelch-type beta propeller"/>
    <property type="match status" value="2"/>
</dbReference>
<dbReference type="OrthoDB" id="200667at2759"/>
<accession>W4H0G6</accession>
<protein>
    <recommendedName>
        <fullName evidence="2">Tyrosine-protein kinase ephrin type A/B receptor-like domain-containing protein</fullName>
    </recommendedName>
</protein>
<feature type="domain" description="Tyrosine-protein kinase ephrin type A/B receptor-like" evidence="2">
    <location>
        <begin position="445"/>
        <end position="495"/>
    </location>
</feature>
<dbReference type="SUPFAM" id="SSF57184">
    <property type="entry name" value="Growth factor receptor domain"/>
    <property type="match status" value="5"/>
</dbReference>
<feature type="domain" description="Tyrosine-protein kinase ephrin type A/B receptor-like" evidence="2">
    <location>
        <begin position="1467"/>
        <end position="1503"/>
    </location>
</feature>
<dbReference type="Gene3D" id="2.60.40.2030">
    <property type="match status" value="1"/>
</dbReference>
<dbReference type="PANTHER" id="PTHR46967:SF2">
    <property type="entry name" value="SUSHI, VON WILLEBRAND FACTOR TYPE A, EGF AND PENTRAXIN DOMAIN-CONTAINING PROTEIN 1-LIKE"/>
    <property type="match status" value="1"/>
</dbReference>
<dbReference type="InterPro" id="IPR015915">
    <property type="entry name" value="Kelch-typ_b-propeller"/>
</dbReference>
<keyword evidence="1" id="KW-0732">Signal</keyword>
<dbReference type="PANTHER" id="PTHR46967">
    <property type="entry name" value="INSULIN-LIKE GROWTH FACTOR BINDING PROTEIN,N-TERMINAL"/>
    <property type="match status" value="1"/>
</dbReference>
<name>W4H0G6_APHAT</name>
<evidence type="ECO:0000259" key="2">
    <source>
        <dbReference type="Pfam" id="PF07699"/>
    </source>
</evidence>
<proteinExistence type="predicted"/>
<feature type="domain" description="Tyrosine-protein kinase ephrin type A/B receptor-like" evidence="2">
    <location>
        <begin position="592"/>
        <end position="633"/>
    </location>
</feature>
<dbReference type="Pfam" id="PF24681">
    <property type="entry name" value="Kelch_KLHDC2_KLHL20_DRC7"/>
    <property type="match status" value="1"/>
</dbReference>
<dbReference type="EMBL" id="KI913118">
    <property type="protein sequence ID" value="ETV85407.1"/>
    <property type="molecule type" value="Genomic_DNA"/>
</dbReference>
<feature type="domain" description="Tyrosine-protein kinase ephrin type A/B receptor-like" evidence="2">
    <location>
        <begin position="639"/>
        <end position="689"/>
    </location>
</feature>
<evidence type="ECO:0000256" key="1">
    <source>
        <dbReference type="SAM" id="SignalP"/>
    </source>
</evidence>
<dbReference type="VEuPathDB" id="FungiDB:H257_03150"/>
<feature type="signal peptide" evidence="1">
    <location>
        <begin position="1"/>
        <end position="16"/>
    </location>
</feature>
<evidence type="ECO:0000313" key="3">
    <source>
        <dbReference type="EMBL" id="ETV85407.1"/>
    </source>
</evidence>
<feature type="chain" id="PRO_5004842901" description="Tyrosine-protein kinase ephrin type A/B receptor-like domain-containing protein" evidence="1">
    <location>
        <begin position="17"/>
        <end position="1576"/>
    </location>
</feature>
<dbReference type="InterPro" id="IPR009030">
    <property type="entry name" value="Growth_fac_rcpt_cys_sf"/>
</dbReference>
<sequence length="1576" mass="161955">MSRLGVSLLAAAYASAADPCASYLPLLATVPTCTSAQVTSNTAHVSHTASFLSPWIVIVGGYAISTGQPVTTNTVMLYNPSAAAPAAVIIPSLSVGYTAPKPIPTNVQPGTRAEHSAVVWDDAVFIYGGQNTDFMDDMWRLCLNFGGGSGRWDQVTPATSFSPPSRKGHTAVAYATNSTAMFAMVFGGMLGTTYKDTNDLYFQIMTKPAGSTACQTPRAIVTWQRVVTANSTNGPAPRSFHTMTLNSPGSSAYSSCAILYGGQSSSDNTIMDDLWALCPQTPSNALVPVEQQTYVWTLLTPLGATLPFPRFGHTSVVTLSNRLVVFGGSYRFPRDYLSDAWEFNLVLKRWTALSALLVDASEIPPRRFHTLTYTPQQHQLVILGGLDRYALKDASAIQCGYTSGLCAAGAIAMYCNATDHIACQPCVAGYFAALGAEQCSVCPPGTYSTAGSAQCSDCPMGTYNALPAAPDVSSCVRCPVGTFSQSTRATSFATCQSCPSGSFSNVVGSIQCTPCIAGTFSNANASVCSSCAAGTFSQPAASACANCAPGSYTPFAAMGACLACPTGMYSNASALQCTGCPVGTSSSRVMGTLADCAACAAGTYAETLGQSACVSCPDGSVSTAVGSASRSSCTLCPAGTYSKATKSACSACPRSTFGNQTGLSACFPCPANTFTNGTSPPASTSAAACVPCPVGSQFDAATGACVTCPPGTHRNTNTSGCVLCSPGSFTSSETEAQATQCTACSPMQVSSVYGAAACDVCGGGSYSSNQWSSCLSCSPPCPVGRNGFVCSNLGTCVYGGCVCTSNAYGIACGSTLQLNASTTSGVVFFSTPNQTILYDNVTSNSVTLARQGGCRGTVSVVVSVGGGNATAASGGLAAGWTTTATFTDQQVTKTIALPLHVVVGQGCASLRLVLSDPFPFQTTSNVSATDGANVLLLVQPTTIASTSVLQVLPTTTGYNVTVMVSNIAATTAAVSLPTAALPSINSFFYFDLNVDLTVVPLVPAMLAFLEVQFASKDWRFAHNMNATATFTNDATGLYNRLKAISSVTPSPFTGAFLNATYLSSLPWVVGALRQVVVVTAATSVSMATTNATAIRLACMQANVIPFFLTSTGAAPSLSALVASMGVGATLSYTLSTFVTTPWQLLQTATPMGFYATSNPYALVQAASGTGQVLTLSFRKTAPTDPPQSSVVANVLGLGVVLITIFAFAPSCFPIPIPPPSWPISTGWVAPYETSSDLASQWTIFASLSTPPPPLPPTLVALLTPQGPATSFQTTSKATFTQTFPVYLQPRTPLIVRGYVNGSVSTASIELVVAGATFAVRTAVPLTTNPSVPDWQFVYARVVLNQTTTSLQVVVNTSATLQVANLGVYPEPSFACQCGPGYYVRNGECWRCPSGFSCGGGVMSTCTKQTYSFGAFSACKPCLPGWTCAGGLALPCPKGTYTVDAMTCMPCPPGFKCVQGQKTSCLSGSYAPAKSTQCSLCLPGTYATAAGASACAACPLGFTSNFRRDHCIPCAAGSTSSSGASLFRCQSCANNSVASAGANVCTPCPAGSMTLLAGSQQCQSCPINSPDPQCTRP</sequence>